<feature type="domain" description="A to I editase" evidence="1">
    <location>
        <begin position="53"/>
        <end position="316"/>
    </location>
</feature>
<dbReference type="GO" id="GO:0002100">
    <property type="term" value="P:tRNA wobble adenosine to inosine editing"/>
    <property type="evidence" value="ECO:0007669"/>
    <property type="project" value="InterPro"/>
</dbReference>
<evidence type="ECO:0000259" key="1">
    <source>
        <dbReference type="PROSITE" id="PS50141"/>
    </source>
</evidence>
<proteinExistence type="predicted"/>
<comment type="caution">
    <text evidence="2">The sequence shown here is derived from an EMBL/GenBank/DDBJ whole genome shotgun (WGS) entry which is preliminary data.</text>
</comment>
<gene>
    <name evidence="2" type="ORF">FN846DRAFT_773024</name>
</gene>
<dbReference type="InterPro" id="IPR002466">
    <property type="entry name" value="A_deamin"/>
</dbReference>
<dbReference type="GO" id="GO:0043829">
    <property type="term" value="F:tRNA-specific adenosine-37 deaminase activity"/>
    <property type="evidence" value="ECO:0007669"/>
    <property type="project" value="TreeGrafter"/>
</dbReference>
<dbReference type="SMART" id="SM00552">
    <property type="entry name" value="ADEAMc"/>
    <property type="match status" value="1"/>
</dbReference>
<evidence type="ECO:0000313" key="3">
    <source>
        <dbReference type="Proteomes" id="UP000326924"/>
    </source>
</evidence>
<evidence type="ECO:0000313" key="2">
    <source>
        <dbReference type="EMBL" id="KAA8912707.1"/>
    </source>
</evidence>
<dbReference type="Pfam" id="PF02137">
    <property type="entry name" value="A_deamin"/>
    <property type="match status" value="1"/>
</dbReference>
<dbReference type="InParanoid" id="A0A5J5F6P6"/>
<dbReference type="PANTHER" id="PTHR47803">
    <property type="entry name" value="TRNA-SPECIFIC ADENOSINE DEAMINASE 1"/>
    <property type="match status" value="1"/>
</dbReference>
<reference evidence="2 3" key="1">
    <citation type="submission" date="2019-09" db="EMBL/GenBank/DDBJ databases">
        <title>Draft genome of the ectomycorrhizal ascomycete Sphaerosporella brunnea.</title>
        <authorList>
            <consortium name="DOE Joint Genome Institute"/>
            <person name="Benucci G.M."/>
            <person name="Marozzi G."/>
            <person name="Antonielli L."/>
            <person name="Sanchez S."/>
            <person name="Marco P."/>
            <person name="Wang X."/>
            <person name="Falini L.B."/>
            <person name="Barry K."/>
            <person name="Haridas S."/>
            <person name="Lipzen A."/>
            <person name="Labutti K."/>
            <person name="Grigoriev I.V."/>
            <person name="Murat C."/>
            <person name="Martin F."/>
            <person name="Albertini E."/>
            <person name="Donnini D."/>
            <person name="Bonito G."/>
        </authorList>
    </citation>
    <scope>NUCLEOTIDE SEQUENCE [LARGE SCALE GENOMIC DNA]</scope>
    <source>
        <strain evidence="2 3">Sb_GMNB300</strain>
    </source>
</reference>
<name>A0A5J5F6P6_9PEZI</name>
<dbReference type="GO" id="GO:0003723">
    <property type="term" value="F:RNA binding"/>
    <property type="evidence" value="ECO:0007669"/>
    <property type="project" value="InterPro"/>
</dbReference>
<dbReference type="EMBL" id="VXIS01000020">
    <property type="protein sequence ID" value="KAA8912707.1"/>
    <property type="molecule type" value="Genomic_DNA"/>
</dbReference>
<dbReference type="InterPro" id="IPR042935">
    <property type="entry name" value="Tad1"/>
</dbReference>
<dbReference type="PROSITE" id="PS50141">
    <property type="entry name" value="A_DEAMIN_EDITASE"/>
    <property type="match status" value="1"/>
</dbReference>
<sequence length="378" mass="41208">MLHPDPDKIAAVVHTALDKLPRKFKPRDGEWVPLSGIVAETPGMDGEVLECVALGTGMKVLPTSKIPLAKGCVLHDCHAEVEIFVLFPSVGCRRLSVDPSYKSPYIQRTAESTQPFEIPPSTKLHFYSSEAPCGDSSMELTMASQLDATPWPLPAAADTSHLRGRGFFSLLGVVRLKPGRRDSPATSAKSCSDKLALRQCVSLLLTPTSYLISPRNAYISTLVLPSSSYSPTACTRAFRTRMAGLEGKKWGGWYAFQPFDVVTTKIEFVYSRREQGRSSNISAVVVANKGCEVLIGGVKQGRKQFLGEAAGSILCKLKLWRAVSELMPQVQRPKYADLKPASSLRENVKTEVRSVLGGWIRTGGDDFDFGADADKTDN</sequence>
<organism evidence="2 3">
    <name type="scientific">Sphaerosporella brunnea</name>
    <dbReference type="NCBI Taxonomy" id="1250544"/>
    <lineage>
        <taxon>Eukaryota</taxon>
        <taxon>Fungi</taxon>
        <taxon>Dikarya</taxon>
        <taxon>Ascomycota</taxon>
        <taxon>Pezizomycotina</taxon>
        <taxon>Pezizomycetes</taxon>
        <taxon>Pezizales</taxon>
        <taxon>Pyronemataceae</taxon>
        <taxon>Sphaerosporella</taxon>
    </lineage>
</organism>
<dbReference type="AlphaFoldDB" id="A0A5J5F6P6"/>
<keyword evidence="3" id="KW-1185">Reference proteome</keyword>
<accession>A0A5J5F6P6</accession>
<dbReference type="OrthoDB" id="10268011at2759"/>
<dbReference type="Proteomes" id="UP000326924">
    <property type="component" value="Unassembled WGS sequence"/>
</dbReference>
<dbReference type="FunCoup" id="A0A5J5F6P6">
    <property type="interactions" value="261"/>
</dbReference>
<protein>
    <submittedName>
        <fullName evidence="2">Adenosine deaminase/editase</fullName>
    </submittedName>
</protein>
<dbReference type="PANTHER" id="PTHR47803:SF1">
    <property type="entry name" value="TRNA-SPECIFIC ADENOSINE DEAMINASE 1"/>
    <property type="match status" value="1"/>
</dbReference>